<evidence type="ECO:0000256" key="5">
    <source>
        <dbReference type="ARBA" id="ARBA00022989"/>
    </source>
</evidence>
<feature type="transmembrane region" description="Helical" evidence="7">
    <location>
        <begin position="42"/>
        <end position="66"/>
    </location>
</feature>
<dbReference type="Pfam" id="PF02308">
    <property type="entry name" value="MgtC"/>
    <property type="match status" value="1"/>
</dbReference>
<dbReference type="AlphaFoldDB" id="A0A8J8CKT0"/>
<dbReference type="InterPro" id="IPR049177">
    <property type="entry name" value="MgtC_SapB_SrpB_YhiD_N"/>
</dbReference>
<organism evidence="9 10">
    <name type="scientific">Myxacorys almedinensis A</name>
    <dbReference type="NCBI Taxonomy" id="2690445"/>
    <lineage>
        <taxon>Bacteria</taxon>
        <taxon>Bacillati</taxon>
        <taxon>Cyanobacteriota</taxon>
        <taxon>Cyanophyceae</taxon>
        <taxon>Leptolyngbyales</taxon>
        <taxon>Leptolyngbyaceae</taxon>
        <taxon>Myxacorys</taxon>
        <taxon>Myxacorys almedinensis</taxon>
    </lineage>
</organism>
<evidence type="ECO:0000256" key="4">
    <source>
        <dbReference type="ARBA" id="ARBA00022692"/>
    </source>
</evidence>
<evidence type="ECO:0000256" key="1">
    <source>
        <dbReference type="ARBA" id="ARBA00004651"/>
    </source>
</evidence>
<evidence type="ECO:0000256" key="6">
    <source>
        <dbReference type="ARBA" id="ARBA00023136"/>
    </source>
</evidence>
<protein>
    <submittedName>
        <fullName evidence="9">MgtC/SapB family protein</fullName>
    </submittedName>
</protein>
<evidence type="ECO:0000256" key="3">
    <source>
        <dbReference type="ARBA" id="ARBA00022475"/>
    </source>
</evidence>
<dbReference type="RefSeq" id="WP_162425370.1">
    <property type="nucleotide sequence ID" value="NZ_WVIE01000042.1"/>
</dbReference>
<dbReference type="EMBL" id="WVIE01000042">
    <property type="protein sequence ID" value="NDJ19849.1"/>
    <property type="molecule type" value="Genomic_DNA"/>
</dbReference>
<keyword evidence="5 7" id="KW-1133">Transmembrane helix</keyword>
<dbReference type="GO" id="GO:0005886">
    <property type="term" value="C:plasma membrane"/>
    <property type="evidence" value="ECO:0007669"/>
    <property type="project" value="UniProtKB-SubCell"/>
</dbReference>
<sequence>MESLRFSWELFFTDFLKIAIAFVLTLPIAWERERSERSAGLRTFPLVAVASCGYVLIALASIGAHASDQSRIIQGLMSGIGFIGGGAILKGSGTVRGTATAASIWTTGALGASVAYAHYEIAVLMSAMNYLTLRVLTPIERKINPADQPEEDQE</sequence>
<keyword evidence="6 7" id="KW-0472">Membrane</keyword>
<keyword evidence="10" id="KW-1185">Reference proteome</keyword>
<dbReference type="PANTHER" id="PTHR33778">
    <property type="entry name" value="PROTEIN MGTC"/>
    <property type="match status" value="1"/>
</dbReference>
<comment type="caution">
    <text evidence="9">The sequence shown here is derived from an EMBL/GenBank/DDBJ whole genome shotgun (WGS) entry which is preliminary data.</text>
</comment>
<gene>
    <name evidence="9" type="ORF">GS601_21600</name>
</gene>
<dbReference type="PANTHER" id="PTHR33778:SF1">
    <property type="entry name" value="MAGNESIUM TRANSPORTER YHID-RELATED"/>
    <property type="match status" value="1"/>
</dbReference>
<dbReference type="PRINTS" id="PR01837">
    <property type="entry name" value="MGTCSAPBPROT"/>
</dbReference>
<accession>A0A8J8CKT0</accession>
<evidence type="ECO:0000256" key="7">
    <source>
        <dbReference type="SAM" id="Phobius"/>
    </source>
</evidence>
<evidence type="ECO:0000259" key="8">
    <source>
        <dbReference type="Pfam" id="PF02308"/>
    </source>
</evidence>
<feature type="domain" description="MgtC/SapB/SrpB/YhiD N-terminal" evidence="8">
    <location>
        <begin position="19"/>
        <end position="141"/>
    </location>
</feature>
<feature type="transmembrane region" description="Helical" evidence="7">
    <location>
        <begin position="6"/>
        <end position="30"/>
    </location>
</feature>
<dbReference type="Proteomes" id="UP000646053">
    <property type="component" value="Unassembled WGS sequence"/>
</dbReference>
<name>A0A8J8CKT0_9CYAN</name>
<evidence type="ECO:0000256" key="2">
    <source>
        <dbReference type="ARBA" id="ARBA00009298"/>
    </source>
</evidence>
<evidence type="ECO:0000313" key="9">
    <source>
        <dbReference type="EMBL" id="NDJ19849.1"/>
    </source>
</evidence>
<evidence type="ECO:0000313" key="10">
    <source>
        <dbReference type="Proteomes" id="UP000646053"/>
    </source>
</evidence>
<keyword evidence="4 7" id="KW-0812">Transmembrane</keyword>
<comment type="subcellular location">
    <subcellularLocation>
        <location evidence="1">Cell membrane</location>
        <topology evidence="1">Multi-pass membrane protein</topology>
    </subcellularLocation>
</comment>
<feature type="transmembrane region" description="Helical" evidence="7">
    <location>
        <begin position="72"/>
        <end position="89"/>
    </location>
</feature>
<keyword evidence="3" id="KW-1003">Cell membrane</keyword>
<dbReference type="InterPro" id="IPR003416">
    <property type="entry name" value="MgtC/SapB/SrpB/YhiD_fam"/>
</dbReference>
<comment type="similarity">
    <text evidence="2">Belongs to the MgtC/SapB family.</text>
</comment>
<reference evidence="9" key="1">
    <citation type="submission" date="2019-12" db="EMBL/GenBank/DDBJ databases">
        <title>High-Quality draft genome sequences of three cyanobacteria isolated from the limestone walls of the Old Cathedral of Coimbra.</title>
        <authorList>
            <person name="Tiago I."/>
            <person name="Soares F."/>
            <person name="Portugal A."/>
        </authorList>
    </citation>
    <scope>NUCLEOTIDE SEQUENCE</scope>
    <source>
        <strain evidence="9">A</strain>
    </source>
</reference>
<proteinExistence type="inferred from homology"/>